<proteinExistence type="predicted"/>
<sequence>MTASNKRTLLLIIFTCILTFLLFLGSVNASNGYPISGKITDSSLKPIVGAKIVFEMDGGKNIVYISKTNARGNYEVNVPEKNKFYWVTIGKDGHKTYRGKVYLSEETLVFDFNLNR</sequence>
<dbReference type="RefSeq" id="WP_169717652.1">
    <property type="nucleotide sequence ID" value="NZ_CP155573.1"/>
</dbReference>
<reference evidence="1" key="1">
    <citation type="submission" date="2024-05" db="EMBL/GenBank/DDBJ databases">
        <title>Isolation and characterization of Sporomusa carbonis sp. nov., a carboxydotrophic hydrogenogen in the genus of Sporomusa isolated from a charcoal burning pile.</title>
        <authorList>
            <person name="Boeer T."/>
            <person name="Rosenbaum F."/>
            <person name="Eysell L."/>
            <person name="Mueller V."/>
            <person name="Daniel R."/>
            <person name="Poehlein A."/>
        </authorList>
    </citation>
    <scope>NUCLEOTIDE SEQUENCE [LARGE SCALE GENOMIC DNA]</scope>
    <source>
        <strain evidence="1">DSM 10669</strain>
    </source>
</reference>
<gene>
    <name evidence="1" type="ORF">SPSIL_010300</name>
</gene>
<dbReference type="Gene3D" id="2.60.40.1120">
    <property type="entry name" value="Carboxypeptidase-like, regulatory domain"/>
    <property type="match status" value="1"/>
</dbReference>
<keyword evidence="2" id="KW-1185">Reference proteome</keyword>
<dbReference type="Pfam" id="PF13620">
    <property type="entry name" value="CarboxypepD_reg"/>
    <property type="match status" value="1"/>
</dbReference>
<evidence type="ECO:0008006" key="3">
    <source>
        <dbReference type="Google" id="ProtNLM"/>
    </source>
</evidence>
<evidence type="ECO:0000313" key="2">
    <source>
        <dbReference type="Proteomes" id="UP000216752"/>
    </source>
</evidence>
<dbReference type="InterPro" id="IPR008969">
    <property type="entry name" value="CarboxyPept-like_regulatory"/>
</dbReference>
<evidence type="ECO:0000313" key="1">
    <source>
        <dbReference type="EMBL" id="XFO64921.1"/>
    </source>
</evidence>
<accession>A0ABZ3IGY2</accession>
<dbReference type="EMBL" id="CP155573">
    <property type="protein sequence ID" value="XFO64921.1"/>
    <property type="molecule type" value="Genomic_DNA"/>
</dbReference>
<dbReference type="SUPFAM" id="SSF49464">
    <property type="entry name" value="Carboxypeptidase regulatory domain-like"/>
    <property type="match status" value="1"/>
</dbReference>
<name>A0ABZ3IGY2_9FIRM</name>
<organism evidence="1 2">
    <name type="scientific">Sporomusa silvacetica DSM 10669</name>
    <dbReference type="NCBI Taxonomy" id="1123289"/>
    <lineage>
        <taxon>Bacteria</taxon>
        <taxon>Bacillati</taxon>
        <taxon>Bacillota</taxon>
        <taxon>Negativicutes</taxon>
        <taxon>Selenomonadales</taxon>
        <taxon>Sporomusaceae</taxon>
        <taxon>Sporomusa</taxon>
    </lineage>
</organism>
<dbReference type="Proteomes" id="UP000216752">
    <property type="component" value="Chromosome"/>
</dbReference>
<protein>
    <recommendedName>
        <fullName evidence="3">Carboxypeptidase regulatory-like domain-containing protein</fullName>
    </recommendedName>
</protein>